<dbReference type="Proteomes" id="UP000799291">
    <property type="component" value="Unassembled WGS sequence"/>
</dbReference>
<feature type="domain" description="Glycosyl hydrolase family 13 catalytic" evidence="5">
    <location>
        <begin position="16"/>
        <end position="411"/>
    </location>
</feature>
<dbReference type="GO" id="GO:0033934">
    <property type="term" value="F:glucan 1,4-alpha-maltotriohydrolase activity"/>
    <property type="evidence" value="ECO:0007669"/>
    <property type="project" value="TreeGrafter"/>
</dbReference>
<dbReference type="FunFam" id="3.90.400.10:FF:000004">
    <property type="entry name" value="Oligo-1,6-glucosidase"/>
    <property type="match status" value="1"/>
</dbReference>
<evidence type="ECO:0000256" key="3">
    <source>
        <dbReference type="ARBA" id="ARBA00023295"/>
    </source>
</evidence>
<dbReference type="GO" id="GO:0004575">
    <property type="term" value="F:sucrose alpha-glucosidase activity"/>
    <property type="evidence" value="ECO:0007669"/>
    <property type="project" value="TreeGrafter"/>
</dbReference>
<gene>
    <name evidence="6" type="ORF">K458DRAFT_301681</name>
</gene>
<evidence type="ECO:0000313" key="7">
    <source>
        <dbReference type="Proteomes" id="UP000799291"/>
    </source>
</evidence>
<accession>A0A6G1J3G6</accession>
<dbReference type="GO" id="GO:0004556">
    <property type="term" value="F:alpha-amylase activity"/>
    <property type="evidence" value="ECO:0007669"/>
    <property type="project" value="TreeGrafter"/>
</dbReference>
<dbReference type="InterPro" id="IPR045857">
    <property type="entry name" value="O16G_dom_2"/>
</dbReference>
<sequence>MTVTERKWWKDGVVYQIYPASFKDSNGDGIGDLNGIISELDYIRSIGVDTIWICPMYDSPQVDMGYDISDYENVYPPYGTVQDMERLIAETHARGMRIILDLVVNHTSDQHAWFQESRSSKTNPKRDWYIWRPARYVNGVRKPPNNWLGNFGGSVWQWDELTQEYYLHLFCPEQPDLNWENEETRKAIYKSAMEFWLERGVDGFRVDTVNMYSKGEMGDAPITDEGSEWQFAGFQYCNGPRMTEFLGEMNEILEKYDAMTVGECPHTPDPARVVKYVSAKEKQLNMVFQFDVVDIGQGPYKFQTTPRDYTLPQFKSAISRTQSIIHDTDAWTTVFLENHDQARSITRFGSDAPEHRIPSGKMLALMCCALSGTLFIYQGQELGMTNFPMEWDMSEYKDVDSTNYYKMVAARTNNSEEALKAAKASLQHLARDHARVPLSWSTGPYNGFSPADTKAQPWMRPLPDAEHCNAKQQQSDKASVLAFWKRMLQTRRDHNDLLVHGNYADLDPENKDLYIFSKTWRGQKAVAVCNFTDSAKALALPEAVANSKRELLVSSVDGCEEGKLAAYEGRIYLLA</sequence>
<dbReference type="CDD" id="cd11333">
    <property type="entry name" value="AmyAc_SI_OligoGlu_DGase"/>
    <property type="match status" value="1"/>
</dbReference>
<dbReference type="OrthoDB" id="1740265at2759"/>
<dbReference type="FunFam" id="3.20.20.80:FF:000064">
    <property type="entry name" value="Oligo-1,6-glucosidase"/>
    <property type="match status" value="1"/>
</dbReference>
<dbReference type="Pfam" id="PF00128">
    <property type="entry name" value="Alpha-amylase"/>
    <property type="match status" value="1"/>
</dbReference>
<dbReference type="FunFam" id="3.20.20.80:FF:000087">
    <property type="entry name" value="Oligo-1,6-glucosidase IMA1"/>
    <property type="match status" value="1"/>
</dbReference>
<dbReference type="GO" id="GO:0004574">
    <property type="term" value="F:oligo-1,6-glucosidase activity"/>
    <property type="evidence" value="ECO:0007669"/>
    <property type="project" value="TreeGrafter"/>
</dbReference>
<dbReference type="Gene3D" id="3.20.20.80">
    <property type="entry name" value="Glycosidases"/>
    <property type="match status" value="1"/>
</dbReference>
<keyword evidence="7" id="KW-1185">Reference proteome</keyword>
<dbReference type="Gene3D" id="3.90.400.10">
    <property type="entry name" value="Oligo-1,6-glucosidase, Domain 2"/>
    <property type="match status" value="1"/>
</dbReference>
<dbReference type="Gene3D" id="2.60.40.1180">
    <property type="entry name" value="Golgi alpha-mannosidase II"/>
    <property type="match status" value="1"/>
</dbReference>
<dbReference type="SMART" id="SM00642">
    <property type="entry name" value="Aamy"/>
    <property type="match status" value="1"/>
</dbReference>
<dbReference type="AlphaFoldDB" id="A0A6G1J3G6"/>
<dbReference type="FunFam" id="2.60.40.1180:FF:000007">
    <property type="entry name" value="Sucrose isomerase"/>
    <property type="match status" value="1"/>
</dbReference>
<evidence type="ECO:0000256" key="4">
    <source>
        <dbReference type="ARBA" id="ARBA00026248"/>
    </source>
</evidence>
<dbReference type="PANTHER" id="PTHR10357">
    <property type="entry name" value="ALPHA-AMYLASE FAMILY MEMBER"/>
    <property type="match status" value="1"/>
</dbReference>
<keyword evidence="3" id="KW-0326">Glycosidase</keyword>
<evidence type="ECO:0000259" key="5">
    <source>
        <dbReference type="SMART" id="SM00642"/>
    </source>
</evidence>
<organism evidence="6 7">
    <name type="scientific">Lentithecium fluviatile CBS 122367</name>
    <dbReference type="NCBI Taxonomy" id="1168545"/>
    <lineage>
        <taxon>Eukaryota</taxon>
        <taxon>Fungi</taxon>
        <taxon>Dikarya</taxon>
        <taxon>Ascomycota</taxon>
        <taxon>Pezizomycotina</taxon>
        <taxon>Dothideomycetes</taxon>
        <taxon>Pleosporomycetidae</taxon>
        <taxon>Pleosporales</taxon>
        <taxon>Massarineae</taxon>
        <taxon>Lentitheciaceae</taxon>
        <taxon>Lentithecium</taxon>
    </lineage>
</organism>
<name>A0A6G1J3G6_9PLEO</name>
<comment type="similarity">
    <text evidence="1">Belongs to the glycosyl hydrolase 13 family.</text>
</comment>
<evidence type="ECO:0000256" key="2">
    <source>
        <dbReference type="ARBA" id="ARBA00022801"/>
    </source>
</evidence>
<dbReference type="SUPFAM" id="SSF51445">
    <property type="entry name" value="(Trans)glycosidases"/>
    <property type="match status" value="1"/>
</dbReference>
<evidence type="ECO:0000256" key="1">
    <source>
        <dbReference type="ARBA" id="ARBA00008061"/>
    </source>
</evidence>
<dbReference type="GO" id="GO:0005987">
    <property type="term" value="P:sucrose catabolic process"/>
    <property type="evidence" value="ECO:0007669"/>
    <property type="project" value="TreeGrafter"/>
</dbReference>
<keyword evidence="4" id="KW-0462">Maltose metabolism</keyword>
<dbReference type="PANTHER" id="PTHR10357:SF179">
    <property type="entry name" value="NEUTRAL AND BASIC AMINO ACID TRANSPORT PROTEIN RBAT"/>
    <property type="match status" value="1"/>
</dbReference>
<protein>
    <submittedName>
        <fullName evidence="6">Glycoside hydrolase family 13 protein</fullName>
    </submittedName>
</protein>
<reference evidence="6" key="1">
    <citation type="journal article" date="2020" name="Stud. Mycol.">
        <title>101 Dothideomycetes genomes: a test case for predicting lifestyles and emergence of pathogens.</title>
        <authorList>
            <person name="Haridas S."/>
            <person name="Albert R."/>
            <person name="Binder M."/>
            <person name="Bloem J."/>
            <person name="Labutti K."/>
            <person name="Salamov A."/>
            <person name="Andreopoulos B."/>
            <person name="Baker S."/>
            <person name="Barry K."/>
            <person name="Bills G."/>
            <person name="Bluhm B."/>
            <person name="Cannon C."/>
            <person name="Castanera R."/>
            <person name="Culley D."/>
            <person name="Daum C."/>
            <person name="Ezra D."/>
            <person name="Gonzalez J."/>
            <person name="Henrissat B."/>
            <person name="Kuo A."/>
            <person name="Liang C."/>
            <person name="Lipzen A."/>
            <person name="Lutzoni F."/>
            <person name="Magnuson J."/>
            <person name="Mondo S."/>
            <person name="Nolan M."/>
            <person name="Ohm R."/>
            <person name="Pangilinan J."/>
            <person name="Park H.-J."/>
            <person name="Ramirez L."/>
            <person name="Alfaro M."/>
            <person name="Sun H."/>
            <person name="Tritt A."/>
            <person name="Yoshinaga Y."/>
            <person name="Zwiers L.-H."/>
            <person name="Turgeon B."/>
            <person name="Goodwin S."/>
            <person name="Spatafora J."/>
            <person name="Crous P."/>
            <person name="Grigoriev I."/>
        </authorList>
    </citation>
    <scope>NUCLEOTIDE SEQUENCE</scope>
    <source>
        <strain evidence="6">CBS 122367</strain>
    </source>
</reference>
<dbReference type="GO" id="GO:0000025">
    <property type="term" value="P:maltose catabolic process"/>
    <property type="evidence" value="ECO:0007669"/>
    <property type="project" value="TreeGrafter"/>
</dbReference>
<dbReference type="InterPro" id="IPR013780">
    <property type="entry name" value="Glyco_hydro_b"/>
</dbReference>
<dbReference type="SUPFAM" id="SSF51011">
    <property type="entry name" value="Glycosyl hydrolase domain"/>
    <property type="match status" value="1"/>
</dbReference>
<keyword evidence="2 6" id="KW-0378">Hydrolase</keyword>
<proteinExistence type="inferred from homology"/>
<dbReference type="EMBL" id="MU005580">
    <property type="protein sequence ID" value="KAF2684753.1"/>
    <property type="molecule type" value="Genomic_DNA"/>
</dbReference>
<evidence type="ECO:0000313" key="6">
    <source>
        <dbReference type="EMBL" id="KAF2684753.1"/>
    </source>
</evidence>
<dbReference type="InterPro" id="IPR017853">
    <property type="entry name" value="GH"/>
</dbReference>
<dbReference type="InterPro" id="IPR006047">
    <property type="entry name" value="GH13_cat_dom"/>
</dbReference>